<evidence type="ECO:0000313" key="2">
    <source>
        <dbReference type="EMBL" id="ACD72864.1"/>
    </source>
</evidence>
<dbReference type="SMR" id="A0A0F6ARL8"/>
<name>A0A0F6ARL8_BRUA1</name>
<gene>
    <name evidence="2" type="ordered locus">BAbS19_I13690</name>
</gene>
<reference evidence="2 3" key="1">
    <citation type="journal article" date="2008" name="PLoS ONE">
        <title>Genome sequence of Brucella abortus vaccine strain S19 compared to virulent strains yields candidate virulence genes.</title>
        <authorList>
            <person name="Crasta O.R."/>
            <person name="Folkerts O."/>
            <person name="Fei Z."/>
            <person name="Mane S.P."/>
            <person name="Evans C."/>
            <person name="Martino-Catt S."/>
            <person name="Bricker B."/>
            <person name="Yu G."/>
            <person name="Du L."/>
            <person name="Sobral B.W."/>
        </authorList>
    </citation>
    <scope>NUCLEOTIDE SEQUENCE [LARGE SCALE GENOMIC DNA]</scope>
    <source>
        <strain evidence="2 3">S19</strain>
    </source>
</reference>
<proteinExistence type="predicted"/>
<feature type="region of interest" description="Disordered" evidence="1">
    <location>
        <begin position="44"/>
        <end position="95"/>
    </location>
</feature>
<feature type="compositionally biased region" description="Basic and acidic residues" evidence="1">
    <location>
        <begin position="85"/>
        <end position="95"/>
    </location>
</feature>
<dbReference type="Proteomes" id="UP000002565">
    <property type="component" value="Chromosome 1"/>
</dbReference>
<dbReference type="AlphaFoldDB" id="A0A0F6ARL8"/>
<feature type="compositionally biased region" description="Low complexity" evidence="1">
    <location>
        <begin position="46"/>
        <end position="58"/>
    </location>
</feature>
<evidence type="ECO:0000256" key="1">
    <source>
        <dbReference type="SAM" id="MobiDB-lite"/>
    </source>
</evidence>
<dbReference type="GeneID" id="93016258"/>
<dbReference type="RefSeq" id="WP_002969577.1">
    <property type="nucleotide sequence ID" value="NC_010742.1"/>
</dbReference>
<dbReference type="HOGENOM" id="CLU_128730_0_0_5"/>
<dbReference type="KEGG" id="bmc:BAbS19_I13690"/>
<dbReference type="EMBL" id="CP000887">
    <property type="protein sequence ID" value="ACD72864.1"/>
    <property type="molecule type" value="Genomic_DNA"/>
</dbReference>
<evidence type="ECO:0000313" key="3">
    <source>
        <dbReference type="Proteomes" id="UP000002565"/>
    </source>
</evidence>
<accession>A0A0F6ARL8</accession>
<feature type="compositionally biased region" description="Basic and acidic residues" evidence="1">
    <location>
        <begin position="68"/>
        <end position="77"/>
    </location>
</feature>
<sequence length="134" mass="14063">MRFACLNTGFLALWLFVMNRNFLFFVSAIVLFALAACGKGDEEKAAAPADGQAASQPATPVEPSAGEKGPDLLKSMRENSGVMTPEEKAAAIERARANAETAAKAVGQSVEQVQAAGEAAAVAAQRLLEERQPQ</sequence>
<organism evidence="2 3">
    <name type="scientific">Brucella abortus (strain S19)</name>
    <dbReference type="NCBI Taxonomy" id="430066"/>
    <lineage>
        <taxon>Bacteria</taxon>
        <taxon>Pseudomonadati</taxon>
        <taxon>Pseudomonadota</taxon>
        <taxon>Alphaproteobacteria</taxon>
        <taxon>Hyphomicrobiales</taxon>
        <taxon>Brucellaceae</taxon>
        <taxon>Brucella/Ochrobactrum group</taxon>
        <taxon>Brucella</taxon>
    </lineage>
</organism>
<protein>
    <submittedName>
        <fullName evidence="2">Antifreeze protein, type I</fullName>
    </submittedName>
</protein>